<sequence>MDLLLLAVAGVLVIVTVTSVAGRIGVAAPLLLVVAGVGISFLPGMPRIEVPPEAILAGVLPPLLYAASVNMPAMDFRRDFKAISGLSVVLVLVSALSLGWLLPRLIPGIGFAEAFALGAIVSPTDAVATSIVRRTGVAPRLVTVLDGESLLNDATALVLLRTAVAATGASVSFWHVGLDFVQAVGVAVVVGVLVAVVSLFVRSLVEDATVATSISFVVPFLAYAPSEHLGGSGLVAVVVAGLVIGSRSLVELRADDRIAEAVNWRTIAFLLEGAVFLVMGLELRPLLADFDDSGQPWSRLAVVTVATLAVLWVGRALWVALLLLELRRGRRAVQRHAPRLASFREYLASEQAQTLSRRRRERALQLVRRREADVSFYTEQPLGARDGVVLVWAGMRGVITLAAAQTLPPDTAQRSLLVLAAFCVAGVSLLLQGGTLAWVVRGLGAESDRTPQRRAQLRALLEAMGEVADARCTEAAEEGLDGRALDPLAVEQVRRRRTPAAEWEWAGEDGEDRERRIRDFVRLRRAVLEEQREALLDLRSEGRFDSQVLDTVLGRLDVTEYAATRRGPQPPR</sequence>
<dbReference type="Gene3D" id="6.10.140.1330">
    <property type="match status" value="1"/>
</dbReference>
<evidence type="ECO:0000256" key="6">
    <source>
        <dbReference type="ARBA" id="ARBA00023053"/>
    </source>
</evidence>
<gene>
    <name evidence="12" type="ORF">AERYTH_03830</name>
</gene>
<feature type="transmembrane region" description="Helical" evidence="10">
    <location>
        <begin position="154"/>
        <end position="174"/>
    </location>
</feature>
<proteinExistence type="predicted"/>
<dbReference type="PANTHER" id="PTHR10110:SF86">
    <property type="entry name" value="SODIUM_HYDROGEN EXCHANGER 7"/>
    <property type="match status" value="1"/>
</dbReference>
<name>A0A0U4B7Q7_9ACTN</name>
<keyword evidence="4 10" id="KW-0812">Transmembrane</keyword>
<dbReference type="GO" id="GO:0051453">
    <property type="term" value="P:regulation of intracellular pH"/>
    <property type="evidence" value="ECO:0007669"/>
    <property type="project" value="TreeGrafter"/>
</dbReference>
<dbReference type="GO" id="GO:0098719">
    <property type="term" value="P:sodium ion import across plasma membrane"/>
    <property type="evidence" value="ECO:0007669"/>
    <property type="project" value="TreeGrafter"/>
</dbReference>
<evidence type="ECO:0000259" key="11">
    <source>
        <dbReference type="Pfam" id="PF00999"/>
    </source>
</evidence>
<keyword evidence="7" id="KW-0406">Ion transport</keyword>
<dbReference type="Pfam" id="PF00999">
    <property type="entry name" value="Na_H_Exchanger"/>
    <property type="match status" value="1"/>
</dbReference>
<evidence type="ECO:0000313" key="12">
    <source>
        <dbReference type="EMBL" id="ALX03892.1"/>
    </source>
</evidence>
<evidence type="ECO:0000256" key="9">
    <source>
        <dbReference type="ARBA" id="ARBA00023201"/>
    </source>
</evidence>
<reference evidence="12 13" key="1">
    <citation type="journal article" date="1991" name="Int. J. Syst. Bacteriol.">
        <title>Description of the erythromycin-producing bacterium Arthrobacter sp. strain NRRL B-3381 as Aeromicrobium erythreum gen. nov., sp. nov.</title>
        <authorList>
            <person name="Miller E.S."/>
            <person name="Woese C.R."/>
            <person name="Brenner S."/>
        </authorList>
    </citation>
    <scope>NUCLEOTIDE SEQUENCE [LARGE SCALE GENOMIC DNA]</scope>
    <source>
        <strain evidence="12 13">AR18</strain>
    </source>
</reference>
<evidence type="ECO:0000256" key="1">
    <source>
        <dbReference type="ARBA" id="ARBA00004651"/>
    </source>
</evidence>
<protein>
    <recommendedName>
        <fullName evidence="11">Cation/H+ exchanger transmembrane domain-containing protein</fullName>
    </recommendedName>
</protein>
<organism evidence="12 13">
    <name type="scientific">Aeromicrobium erythreum</name>
    <dbReference type="NCBI Taxonomy" id="2041"/>
    <lineage>
        <taxon>Bacteria</taxon>
        <taxon>Bacillati</taxon>
        <taxon>Actinomycetota</taxon>
        <taxon>Actinomycetes</taxon>
        <taxon>Propionibacteriales</taxon>
        <taxon>Nocardioidaceae</taxon>
        <taxon>Aeromicrobium</taxon>
    </lineage>
</organism>
<feature type="transmembrane region" description="Helical" evidence="10">
    <location>
        <begin position="54"/>
        <end position="71"/>
    </location>
</feature>
<evidence type="ECO:0000256" key="10">
    <source>
        <dbReference type="SAM" id="Phobius"/>
    </source>
</evidence>
<dbReference type="AlphaFoldDB" id="A0A0U4B7Q7"/>
<dbReference type="KEGG" id="aer:AERYTH_03830"/>
<keyword evidence="6" id="KW-0915">Sodium</keyword>
<feature type="transmembrane region" description="Helical" evidence="10">
    <location>
        <begin position="262"/>
        <end position="281"/>
    </location>
</feature>
<evidence type="ECO:0000256" key="4">
    <source>
        <dbReference type="ARBA" id="ARBA00022692"/>
    </source>
</evidence>
<feature type="transmembrane region" description="Helical" evidence="10">
    <location>
        <begin position="301"/>
        <end position="324"/>
    </location>
</feature>
<evidence type="ECO:0000256" key="5">
    <source>
        <dbReference type="ARBA" id="ARBA00022989"/>
    </source>
</evidence>
<accession>A0A0U4B7Q7</accession>
<dbReference type="STRING" id="2041.AERYTH_03830"/>
<keyword evidence="5 10" id="KW-1133">Transmembrane helix</keyword>
<feature type="transmembrane region" description="Helical" evidence="10">
    <location>
        <begin position="416"/>
        <end position="440"/>
    </location>
</feature>
<dbReference type="GO" id="GO:0015385">
    <property type="term" value="F:sodium:proton antiporter activity"/>
    <property type="evidence" value="ECO:0007669"/>
    <property type="project" value="InterPro"/>
</dbReference>
<feature type="domain" description="Cation/H+ exchanger transmembrane" evidence="11">
    <location>
        <begin position="13"/>
        <end position="441"/>
    </location>
</feature>
<keyword evidence="13" id="KW-1185">Reference proteome</keyword>
<feature type="transmembrane region" description="Helical" evidence="10">
    <location>
        <begin position="231"/>
        <end position="250"/>
    </location>
</feature>
<dbReference type="PATRIC" id="fig|2041.4.peg.799"/>
<dbReference type="InterPro" id="IPR018422">
    <property type="entry name" value="Cation/H_exchanger_CPA1"/>
</dbReference>
<comment type="subcellular location">
    <subcellularLocation>
        <location evidence="1">Cell membrane</location>
        <topology evidence="1">Multi-pass membrane protein</topology>
    </subcellularLocation>
</comment>
<dbReference type="Proteomes" id="UP000067689">
    <property type="component" value="Chromosome"/>
</dbReference>
<keyword evidence="8 10" id="KW-0472">Membrane</keyword>
<dbReference type="GO" id="GO:0015386">
    <property type="term" value="F:potassium:proton antiporter activity"/>
    <property type="evidence" value="ECO:0007669"/>
    <property type="project" value="TreeGrafter"/>
</dbReference>
<dbReference type="OrthoDB" id="57886at2"/>
<evidence type="ECO:0000256" key="8">
    <source>
        <dbReference type="ARBA" id="ARBA00023136"/>
    </source>
</evidence>
<evidence type="ECO:0000256" key="3">
    <source>
        <dbReference type="ARBA" id="ARBA00022475"/>
    </source>
</evidence>
<feature type="transmembrane region" description="Helical" evidence="10">
    <location>
        <begin position="180"/>
        <end position="201"/>
    </location>
</feature>
<evidence type="ECO:0000256" key="2">
    <source>
        <dbReference type="ARBA" id="ARBA00022448"/>
    </source>
</evidence>
<evidence type="ECO:0000313" key="13">
    <source>
        <dbReference type="Proteomes" id="UP000067689"/>
    </source>
</evidence>
<dbReference type="GO" id="GO:0005886">
    <property type="term" value="C:plasma membrane"/>
    <property type="evidence" value="ECO:0007669"/>
    <property type="project" value="UniProtKB-SubCell"/>
</dbReference>
<feature type="transmembrane region" description="Helical" evidence="10">
    <location>
        <begin position="387"/>
        <end position="404"/>
    </location>
</feature>
<dbReference type="EMBL" id="CP011502">
    <property type="protein sequence ID" value="ALX03892.1"/>
    <property type="molecule type" value="Genomic_DNA"/>
</dbReference>
<keyword evidence="9" id="KW-0739">Sodium transport</keyword>
<dbReference type="InterPro" id="IPR006153">
    <property type="entry name" value="Cation/H_exchanger_TM"/>
</dbReference>
<keyword evidence="2" id="KW-0813">Transport</keyword>
<feature type="transmembrane region" description="Helical" evidence="10">
    <location>
        <begin position="83"/>
        <end position="102"/>
    </location>
</feature>
<dbReference type="PANTHER" id="PTHR10110">
    <property type="entry name" value="SODIUM/HYDROGEN EXCHANGER"/>
    <property type="match status" value="1"/>
</dbReference>
<keyword evidence="3" id="KW-1003">Cell membrane</keyword>
<dbReference type="RefSeq" id="WP_067854845.1">
    <property type="nucleotide sequence ID" value="NZ_CP011502.1"/>
</dbReference>
<evidence type="ECO:0000256" key="7">
    <source>
        <dbReference type="ARBA" id="ARBA00023065"/>
    </source>
</evidence>